<proteinExistence type="predicted"/>
<dbReference type="OrthoDB" id="10364095at2759"/>
<keyword evidence="1" id="KW-0732">Signal</keyword>
<feature type="signal peptide" evidence="1">
    <location>
        <begin position="1"/>
        <end position="20"/>
    </location>
</feature>
<evidence type="ECO:0000313" key="2">
    <source>
        <dbReference type="EMBL" id="KAI3426420.1"/>
    </source>
</evidence>
<keyword evidence="3" id="KW-1185">Reference proteome</keyword>
<reference evidence="2" key="1">
    <citation type="journal article" date="2019" name="Plant J.">
        <title>Chlorella vulgaris genome assembly and annotation reveals the molecular basis for metabolic acclimation to high light conditions.</title>
        <authorList>
            <person name="Cecchin M."/>
            <person name="Marcolungo L."/>
            <person name="Rossato M."/>
            <person name="Girolomoni L."/>
            <person name="Cosentino E."/>
            <person name="Cuine S."/>
            <person name="Li-Beisson Y."/>
            <person name="Delledonne M."/>
            <person name="Ballottari M."/>
        </authorList>
    </citation>
    <scope>NUCLEOTIDE SEQUENCE</scope>
    <source>
        <strain evidence="2">211/11P</strain>
    </source>
</reference>
<feature type="chain" id="PRO_5039436835" description="Antifreeze protein" evidence="1">
    <location>
        <begin position="21"/>
        <end position="333"/>
    </location>
</feature>
<name>A0A9D4YU79_CHLVU</name>
<accession>A0A9D4YU79</accession>
<protein>
    <recommendedName>
        <fullName evidence="4">Antifreeze protein</fullName>
    </recommendedName>
</protein>
<evidence type="ECO:0000313" key="3">
    <source>
        <dbReference type="Proteomes" id="UP001055712"/>
    </source>
</evidence>
<comment type="caution">
    <text evidence="2">The sequence shown here is derived from an EMBL/GenBank/DDBJ whole genome shotgun (WGS) entry which is preliminary data.</text>
</comment>
<evidence type="ECO:0008006" key="4">
    <source>
        <dbReference type="Google" id="ProtNLM"/>
    </source>
</evidence>
<evidence type="ECO:0000256" key="1">
    <source>
        <dbReference type="SAM" id="SignalP"/>
    </source>
</evidence>
<gene>
    <name evidence="2" type="ORF">D9Q98_008789</name>
</gene>
<organism evidence="2 3">
    <name type="scientific">Chlorella vulgaris</name>
    <name type="common">Green alga</name>
    <dbReference type="NCBI Taxonomy" id="3077"/>
    <lineage>
        <taxon>Eukaryota</taxon>
        <taxon>Viridiplantae</taxon>
        <taxon>Chlorophyta</taxon>
        <taxon>core chlorophytes</taxon>
        <taxon>Trebouxiophyceae</taxon>
        <taxon>Chlorellales</taxon>
        <taxon>Chlorellaceae</taxon>
        <taxon>Chlorella clade</taxon>
        <taxon>Chlorella</taxon>
    </lineage>
</organism>
<dbReference type="Proteomes" id="UP001055712">
    <property type="component" value="Unassembled WGS sequence"/>
</dbReference>
<reference evidence="2" key="2">
    <citation type="submission" date="2020-11" db="EMBL/GenBank/DDBJ databases">
        <authorList>
            <person name="Cecchin M."/>
            <person name="Marcolungo L."/>
            <person name="Rossato M."/>
            <person name="Girolomoni L."/>
            <person name="Cosentino E."/>
            <person name="Cuine S."/>
            <person name="Li-Beisson Y."/>
            <person name="Delledonne M."/>
            <person name="Ballottari M."/>
        </authorList>
    </citation>
    <scope>NUCLEOTIDE SEQUENCE</scope>
    <source>
        <strain evidence="2">211/11P</strain>
        <tissue evidence="2">Whole cell</tissue>
    </source>
</reference>
<dbReference type="EMBL" id="SIDB01000011">
    <property type="protein sequence ID" value="KAI3426420.1"/>
    <property type="molecule type" value="Genomic_DNA"/>
</dbReference>
<sequence>MHLQLLCIAITFAGTSECGGGCIDPLQECCPSYAPAGLQCPSATTVGSTVYPAQTCNATINACGCPAGFSLCGYDPGICINTTSQCCITDPSVGLKCGATSQKCTSDGAACSSVCPAGFLTCGSGCYNATATTSNCCIADTVTVGTKNLAGSCIGGAICYRSYSGITITGRRCPNSNKPRLCMECCDDNDCPDYLNNGVTCKAGFCSSDGCTIFQCYNGNSKQVCKVKGGGTCTSCNAGTGMRCPSGTCCLNGQASCVPVGNAGCGNYCCAAYIKCDNQQKFQSTQGRECNTGANSGGTACERGLDPYFYSSAFNYTTITNVSFTCGQGGYSV</sequence>
<dbReference type="AlphaFoldDB" id="A0A9D4YU79"/>